<dbReference type="AlphaFoldDB" id="A0AA38VH16"/>
<sequence length="282" mass="32043">MATEHDCDLLLMTFRLLPNLDSIGVREFDGRTGLRNVDYGLKTLRKELGIPNSYRDRNYDWRQPYWKNKAVVCLQRLLYAAGMTNVRPKILKVDVSAAQFLEQAARPIPALPEAMGTRARGRLRGVAADPTASFESVIISPLPAQKFPPSLKKLSLRRVTLCDAHDGDPDEPEDLRRYDSFTGLSQMREHLYEVNFFTDACRPKSTTPERPDLQNFSYKGPDIYDVLYEVGEFLKPSAAQAIGVVWNVAEYDSKPFKEEYADGLDDPHEMGFVDDGSEWTEE</sequence>
<dbReference type="EMBL" id="JANBVO010000022">
    <property type="protein sequence ID" value="KAJ9142450.1"/>
    <property type="molecule type" value="Genomic_DNA"/>
</dbReference>
<protein>
    <submittedName>
        <fullName evidence="1">Uncharacterized protein</fullName>
    </submittedName>
</protein>
<evidence type="ECO:0000313" key="1">
    <source>
        <dbReference type="EMBL" id="KAJ9142450.1"/>
    </source>
</evidence>
<reference evidence="1" key="1">
    <citation type="submission" date="2022-07" db="EMBL/GenBank/DDBJ databases">
        <title>Fungi with potential for degradation of polypropylene.</title>
        <authorList>
            <person name="Gostincar C."/>
        </authorList>
    </citation>
    <scope>NUCLEOTIDE SEQUENCE</scope>
    <source>
        <strain evidence="1">EXF-13308</strain>
    </source>
</reference>
<accession>A0AA38VH16</accession>
<name>A0AA38VH16_9PEZI</name>
<keyword evidence="2" id="KW-1185">Reference proteome</keyword>
<gene>
    <name evidence="1" type="ORF">NKR23_g7241</name>
</gene>
<evidence type="ECO:0000313" key="2">
    <source>
        <dbReference type="Proteomes" id="UP001174694"/>
    </source>
</evidence>
<proteinExistence type="predicted"/>
<comment type="caution">
    <text evidence="1">The sequence shown here is derived from an EMBL/GenBank/DDBJ whole genome shotgun (WGS) entry which is preliminary data.</text>
</comment>
<organism evidence="1 2">
    <name type="scientific">Pleurostoma richardsiae</name>
    <dbReference type="NCBI Taxonomy" id="41990"/>
    <lineage>
        <taxon>Eukaryota</taxon>
        <taxon>Fungi</taxon>
        <taxon>Dikarya</taxon>
        <taxon>Ascomycota</taxon>
        <taxon>Pezizomycotina</taxon>
        <taxon>Sordariomycetes</taxon>
        <taxon>Sordariomycetidae</taxon>
        <taxon>Calosphaeriales</taxon>
        <taxon>Pleurostomataceae</taxon>
        <taxon>Pleurostoma</taxon>
    </lineage>
</organism>
<dbReference type="Proteomes" id="UP001174694">
    <property type="component" value="Unassembled WGS sequence"/>
</dbReference>